<dbReference type="Proteomes" id="UP000704712">
    <property type="component" value="Unassembled WGS sequence"/>
</dbReference>
<dbReference type="AlphaFoldDB" id="A0A8S9UGG6"/>
<evidence type="ECO:0000256" key="1">
    <source>
        <dbReference type="PROSITE-ProRule" id="PRU00325"/>
    </source>
</evidence>
<evidence type="ECO:0000313" key="3">
    <source>
        <dbReference type="EMBL" id="KAF4139881.1"/>
    </source>
</evidence>
<dbReference type="InterPro" id="IPR007527">
    <property type="entry name" value="Znf_SWIM"/>
</dbReference>
<feature type="domain" description="SWIM-type" evidence="2">
    <location>
        <begin position="123"/>
        <end position="160"/>
    </location>
</feature>
<evidence type="ECO:0000313" key="5">
    <source>
        <dbReference type="Proteomes" id="UP000704712"/>
    </source>
</evidence>
<dbReference type="EMBL" id="JAACNO010001537">
    <property type="protein sequence ID" value="KAF4139881.1"/>
    <property type="molecule type" value="Genomic_DNA"/>
</dbReference>
<protein>
    <recommendedName>
        <fullName evidence="2">SWIM-type domain-containing protein</fullName>
    </recommendedName>
</protein>
<name>A0A8S9UGG6_PHYIN</name>
<dbReference type="PANTHER" id="PTHR28498:SF1">
    <property type="entry name" value="ZINC FINGER SWIM DOMAIN-CONTAINING PROTEIN 7"/>
    <property type="match status" value="1"/>
</dbReference>
<dbReference type="GO" id="GO:0000724">
    <property type="term" value="P:double-strand break repair via homologous recombination"/>
    <property type="evidence" value="ECO:0007669"/>
    <property type="project" value="TreeGrafter"/>
</dbReference>
<keyword evidence="1" id="KW-0862">Zinc</keyword>
<evidence type="ECO:0000313" key="4">
    <source>
        <dbReference type="EMBL" id="KAF4141440.1"/>
    </source>
</evidence>
<keyword evidence="1" id="KW-0479">Metal-binding</keyword>
<dbReference type="GO" id="GO:0008270">
    <property type="term" value="F:zinc ion binding"/>
    <property type="evidence" value="ECO:0007669"/>
    <property type="project" value="UniProtKB-KW"/>
</dbReference>
<keyword evidence="1" id="KW-0863">Zinc-finger</keyword>
<evidence type="ECO:0000259" key="2">
    <source>
        <dbReference type="PROSITE" id="PS50966"/>
    </source>
</evidence>
<dbReference type="PROSITE" id="PS50966">
    <property type="entry name" value="ZF_SWIM"/>
    <property type="match status" value="1"/>
</dbReference>
<organism evidence="3 5">
    <name type="scientific">Phytophthora infestans</name>
    <name type="common">Potato late blight agent</name>
    <name type="synonym">Botrytis infestans</name>
    <dbReference type="NCBI Taxonomy" id="4787"/>
    <lineage>
        <taxon>Eukaryota</taxon>
        <taxon>Sar</taxon>
        <taxon>Stramenopiles</taxon>
        <taxon>Oomycota</taxon>
        <taxon>Peronosporomycetes</taxon>
        <taxon>Peronosporales</taxon>
        <taxon>Peronosporaceae</taxon>
        <taxon>Phytophthora</taxon>
    </lineage>
</organism>
<dbReference type="EMBL" id="JAACNO010001350">
    <property type="protein sequence ID" value="KAF4141440.1"/>
    <property type="molecule type" value="Genomic_DNA"/>
</dbReference>
<dbReference type="PANTHER" id="PTHR28498">
    <property type="entry name" value="ZINC FINGER SWIM DOMAIN-CONTAINING PROTEIN 7"/>
    <property type="match status" value="1"/>
</dbReference>
<sequence length="195" mass="21865">MVYTTPFTLALHSQMSSVVGVSVLTRVALEVKQSEMRQFTDAHGEMLASMSPDDLRLLQAASELVARDLVVKVSATPSMRTFYRVESLNKYKRRGDQKDVDMSMDSVTQPFDDSMVSGSGANYYNCFSHYCTCMAFHETTVTSHSTAMCKHMVARLLADATGQYQTMQVEDDHFAQMLCPPPSVDKDERMFSPSR</sequence>
<comment type="caution">
    <text evidence="3">The sequence shown here is derived from an EMBL/GenBank/DDBJ whole genome shotgun (WGS) entry which is preliminary data.</text>
</comment>
<proteinExistence type="predicted"/>
<accession>A0A8S9UGG6</accession>
<gene>
    <name evidence="4" type="ORF">GN958_ATG09411</name>
    <name evidence="3" type="ORF">GN958_ATG10931</name>
</gene>
<reference evidence="3" key="1">
    <citation type="submission" date="2020-03" db="EMBL/GenBank/DDBJ databases">
        <title>Hybrid Assembly of Korean Phytophthora infestans isolates.</title>
        <authorList>
            <person name="Prokchorchik M."/>
            <person name="Lee Y."/>
            <person name="Seo J."/>
            <person name="Cho J.-H."/>
            <person name="Park Y.-E."/>
            <person name="Jang D.-C."/>
            <person name="Im J.-S."/>
            <person name="Choi J.-G."/>
            <person name="Park H.-J."/>
            <person name="Lee G.-B."/>
            <person name="Lee Y.-G."/>
            <person name="Hong S.-Y."/>
            <person name="Cho K."/>
            <person name="Sohn K.H."/>
        </authorList>
    </citation>
    <scope>NUCLEOTIDE SEQUENCE</scope>
    <source>
        <strain evidence="3">KR_2_A2</strain>
    </source>
</reference>